<name>A0AAJ0HJK7_9PEZI</name>
<organism evidence="1 2">
    <name type="scientific">Lasiosphaeria hispida</name>
    <dbReference type="NCBI Taxonomy" id="260671"/>
    <lineage>
        <taxon>Eukaryota</taxon>
        <taxon>Fungi</taxon>
        <taxon>Dikarya</taxon>
        <taxon>Ascomycota</taxon>
        <taxon>Pezizomycotina</taxon>
        <taxon>Sordariomycetes</taxon>
        <taxon>Sordariomycetidae</taxon>
        <taxon>Sordariales</taxon>
        <taxon>Lasiosphaeriaceae</taxon>
        <taxon>Lasiosphaeria</taxon>
    </lineage>
</organism>
<reference evidence="1" key="1">
    <citation type="journal article" date="2023" name="Mol. Phylogenet. Evol.">
        <title>Genome-scale phylogeny and comparative genomics of the fungal order Sordariales.</title>
        <authorList>
            <person name="Hensen N."/>
            <person name="Bonometti L."/>
            <person name="Westerberg I."/>
            <person name="Brannstrom I.O."/>
            <person name="Guillou S."/>
            <person name="Cros-Aarteil S."/>
            <person name="Calhoun S."/>
            <person name="Haridas S."/>
            <person name="Kuo A."/>
            <person name="Mondo S."/>
            <person name="Pangilinan J."/>
            <person name="Riley R."/>
            <person name="LaButti K."/>
            <person name="Andreopoulos B."/>
            <person name="Lipzen A."/>
            <person name="Chen C."/>
            <person name="Yan M."/>
            <person name="Daum C."/>
            <person name="Ng V."/>
            <person name="Clum A."/>
            <person name="Steindorff A."/>
            <person name="Ohm R.A."/>
            <person name="Martin F."/>
            <person name="Silar P."/>
            <person name="Natvig D.O."/>
            <person name="Lalanne C."/>
            <person name="Gautier V."/>
            <person name="Ament-Velasquez S.L."/>
            <person name="Kruys A."/>
            <person name="Hutchinson M.I."/>
            <person name="Powell A.J."/>
            <person name="Barry K."/>
            <person name="Miller A.N."/>
            <person name="Grigoriev I.V."/>
            <person name="Debuchy R."/>
            <person name="Gladieux P."/>
            <person name="Hiltunen Thoren M."/>
            <person name="Johannesson H."/>
        </authorList>
    </citation>
    <scope>NUCLEOTIDE SEQUENCE</scope>
    <source>
        <strain evidence="1">CBS 955.72</strain>
    </source>
</reference>
<dbReference type="Proteomes" id="UP001275084">
    <property type="component" value="Unassembled WGS sequence"/>
</dbReference>
<protein>
    <submittedName>
        <fullName evidence="1">Uncharacterized protein</fullName>
    </submittedName>
</protein>
<keyword evidence="2" id="KW-1185">Reference proteome</keyword>
<evidence type="ECO:0000313" key="2">
    <source>
        <dbReference type="Proteomes" id="UP001275084"/>
    </source>
</evidence>
<evidence type="ECO:0000313" key="1">
    <source>
        <dbReference type="EMBL" id="KAK3353554.1"/>
    </source>
</evidence>
<gene>
    <name evidence="1" type="ORF">B0T25DRAFT_215146</name>
</gene>
<proteinExistence type="predicted"/>
<comment type="caution">
    <text evidence="1">The sequence shown here is derived from an EMBL/GenBank/DDBJ whole genome shotgun (WGS) entry which is preliminary data.</text>
</comment>
<reference evidence="1" key="2">
    <citation type="submission" date="2023-06" db="EMBL/GenBank/DDBJ databases">
        <authorList>
            <consortium name="Lawrence Berkeley National Laboratory"/>
            <person name="Haridas S."/>
            <person name="Hensen N."/>
            <person name="Bonometti L."/>
            <person name="Westerberg I."/>
            <person name="Brannstrom I.O."/>
            <person name="Guillou S."/>
            <person name="Cros-Aarteil S."/>
            <person name="Calhoun S."/>
            <person name="Kuo A."/>
            <person name="Mondo S."/>
            <person name="Pangilinan J."/>
            <person name="Riley R."/>
            <person name="Labutti K."/>
            <person name="Andreopoulos B."/>
            <person name="Lipzen A."/>
            <person name="Chen C."/>
            <person name="Yanf M."/>
            <person name="Daum C."/>
            <person name="Ng V."/>
            <person name="Clum A."/>
            <person name="Steindorff A."/>
            <person name="Ohm R."/>
            <person name="Martin F."/>
            <person name="Silar P."/>
            <person name="Natvig D."/>
            <person name="Lalanne C."/>
            <person name="Gautier V."/>
            <person name="Ament-Velasquez S.L."/>
            <person name="Kruys A."/>
            <person name="Hutchinson M.I."/>
            <person name="Powell A.J."/>
            <person name="Barry K."/>
            <person name="Miller A.N."/>
            <person name="Grigoriev I.V."/>
            <person name="Debuchy R."/>
            <person name="Gladieux P."/>
            <person name="Thoren M.H."/>
            <person name="Johannesson H."/>
        </authorList>
    </citation>
    <scope>NUCLEOTIDE SEQUENCE</scope>
    <source>
        <strain evidence="1">CBS 955.72</strain>
    </source>
</reference>
<accession>A0AAJ0HJK7</accession>
<dbReference type="EMBL" id="JAUIQD010000004">
    <property type="protein sequence ID" value="KAK3353554.1"/>
    <property type="molecule type" value="Genomic_DNA"/>
</dbReference>
<sequence>MLESLKARGYVGLPGQDHSYFLYLPAEIRFNIYKLAYTVEKRVPSPNNNRWNAYVAKHQAQLDFLRNQLDQISTLAAVCRGMRADVYGEFFHHTVFSISTLKFSRRPHLDRAPPAASDPLCWMRGSSLLTAQLRHINWTWTGEHGKRDQEPVLNWMLSLEGLCTLNIAIKDPEIYRRTLPSGRRHAQFTGEGKISMAKVNNASLISQFRGLDSLSFELWFDDQNVAR</sequence>
<dbReference type="AlphaFoldDB" id="A0AAJ0HJK7"/>